<dbReference type="PROSITE" id="PS00018">
    <property type="entry name" value="EF_HAND_1"/>
    <property type="match status" value="1"/>
</dbReference>
<dbReference type="Proteomes" id="UP001178507">
    <property type="component" value="Unassembled WGS sequence"/>
</dbReference>
<dbReference type="SUPFAM" id="SSF47473">
    <property type="entry name" value="EF-hand"/>
    <property type="match status" value="1"/>
</dbReference>
<keyword evidence="4" id="KW-0677">Repeat</keyword>
<feature type="domain" description="EF-hand" evidence="7">
    <location>
        <begin position="60"/>
        <end position="95"/>
    </location>
</feature>
<evidence type="ECO:0000256" key="1">
    <source>
        <dbReference type="ARBA" id="ARBA00006049"/>
    </source>
</evidence>
<dbReference type="PANTHER" id="PTHR23055">
    <property type="entry name" value="CALCIUM BINDING PROTEINS"/>
    <property type="match status" value="1"/>
</dbReference>
<dbReference type="Gene3D" id="1.10.238.10">
    <property type="entry name" value="EF-hand"/>
    <property type="match status" value="1"/>
</dbReference>
<dbReference type="EMBL" id="CAUJNA010000151">
    <property type="protein sequence ID" value="CAJ1372674.1"/>
    <property type="molecule type" value="Genomic_DNA"/>
</dbReference>
<proteinExistence type="inferred from homology"/>
<dbReference type="InterPro" id="IPR002048">
    <property type="entry name" value="EF_hand_dom"/>
</dbReference>
<reference evidence="8" key="1">
    <citation type="submission" date="2023-08" db="EMBL/GenBank/DDBJ databases">
        <authorList>
            <person name="Chen Y."/>
            <person name="Shah S."/>
            <person name="Dougan E. K."/>
            <person name="Thang M."/>
            <person name="Chan C."/>
        </authorList>
    </citation>
    <scope>NUCLEOTIDE SEQUENCE</scope>
</reference>
<keyword evidence="2" id="KW-0519">Myristate</keyword>
<keyword evidence="5" id="KW-0106">Calcium</keyword>
<keyword evidence="3" id="KW-0479">Metal-binding</keyword>
<evidence type="ECO:0000313" key="9">
    <source>
        <dbReference type="Proteomes" id="UP001178507"/>
    </source>
</evidence>
<dbReference type="PANTHER" id="PTHR23055:SF178">
    <property type="entry name" value="NEUROCALCIN HOMOLOG"/>
    <property type="match status" value="1"/>
</dbReference>
<keyword evidence="9" id="KW-1185">Reference proteome</keyword>
<comment type="caution">
    <text evidence="8">The sequence shown here is derived from an EMBL/GenBank/DDBJ whole genome shotgun (WGS) entry which is preliminary data.</text>
</comment>
<dbReference type="SMART" id="SM00054">
    <property type="entry name" value="EFh"/>
    <property type="match status" value="3"/>
</dbReference>
<dbReference type="Pfam" id="PF13202">
    <property type="entry name" value="EF-hand_5"/>
    <property type="match status" value="1"/>
</dbReference>
<dbReference type="InterPro" id="IPR011992">
    <property type="entry name" value="EF-hand-dom_pair"/>
</dbReference>
<name>A0AA36MHT6_9DINO</name>
<dbReference type="AlphaFoldDB" id="A0AA36MHT6"/>
<evidence type="ECO:0000313" key="8">
    <source>
        <dbReference type="EMBL" id="CAJ1372674.1"/>
    </source>
</evidence>
<evidence type="ECO:0000259" key="7">
    <source>
        <dbReference type="PROSITE" id="PS50222"/>
    </source>
</evidence>
<evidence type="ECO:0000256" key="6">
    <source>
        <dbReference type="ARBA" id="ARBA00023288"/>
    </source>
</evidence>
<protein>
    <recommendedName>
        <fullName evidence="7">EF-hand domain-containing protein</fullName>
    </recommendedName>
</protein>
<evidence type="ECO:0000256" key="4">
    <source>
        <dbReference type="ARBA" id="ARBA00022737"/>
    </source>
</evidence>
<dbReference type="GO" id="GO:0005509">
    <property type="term" value="F:calcium ion binding"/>
    <property type="evidence" value="ECO:0007669"/>
    <property type="project" value="InterPro"/>
</dbReference>
<evidence type="ECO:0000256" key="5">
    <source>
        <dbReference type="ARBA" id="ARBA00022837"/>
    </source>
</evidence>
<accession>A0AA36MHT6</accession>
<gene>
    <name evidence="8" type="ORF">EVOR1521_LOCUS2701</name>
</gene>
<keyword evidence="6" id="KW-0449">Lipoprotein</keyword>
<comment type="similarity">
    <text evidence="1">Belongs to the recoverin family.</text>
</comment>
<dbReference type="InterPro" id="IPR028846">
    <property type="entry name" value="Recoverin"/>
</dbReference>
<organism evidence="8 9">
    <name type="scientific">Effrenium voratum</name>
    <dbReference type="NCBI Taxonomy" id="2562239"/>
    <lineage>
        <taxon>Eukaryota</taxon>
        <taxon>Sar</taxon>
        <taxon>Alveolata</taxon>
        <taxon>Dinophyceae</taxon>
        <taxon>Suessiales</taxon>
        <taxon>Symbiodiniaceae</taxon>
        <taxon>Effrenium</taxon>
    </lineage>
</organism>
<dbReference type="InterPro" id="IPR018247">
    <property type="entry name" value="EF_Hand_1_Ca_BS"/>
</dbReference>
<evidence type="ECO:0000256" key="3">
    <source>
        <dbReference type="ARBA" id="ARBA00022723"/>
    </source>
</evidence>
<dbReference type="PROSITE" id="PS50222">
    <property type="entry name" value="EF_HAND_2"/>
    <property type="match status" value="1"/>
</dbReference>
<sequence length="201" mass="22241">MQRFPEVAELQQVKDLCCSSGLKQIPVQEGLAFLANRPSLSKSQFLASYAELLQSKGIQVPLEVQEDVFDLFDHDRNGVVDMMELIPGISLFCGGTDEEKVQAVFRAYGNCDGAISIAEMSAFMSSVFRVGLTPKLLAAINSQGLQVESPEELAYFTALECFQEADLTKDGHLTLDQFKAWFFSPQNDPALFLPRFTETAV</sequence>
<evidence type="ECO:0000256" key="2">
    <source>
        <dbReference type="ARBA" id="ARBA00022707"/>
    </source>
</evidence>